<evidence type="ECO:0000256" key="5">
    <source>
        <dbReference type="ARBA" id="ARBA00037847"/>
    </source>
</evidence>
<reference evidence="8" key="1">
    <citation type="journal article" date="2023" name="Science">
        <title>Genome structures resolve the early diversification of teleost fishes.</title>
        <authorList>
            <person name="Parey E."/>
            <person name="Louis A."/>
            <person name="Montfort J."/>
            <person name="Bouchez O."/>
            <person name="Roques C."/>
            <person name="Iampietro C."/>
            <person name="Lluch J."/>
            <person name="Castinel A."/>
            <person name="Donnadieu C."/>
            <person name="Desvignes T."/>
            <person name="Floi Bucao C."/>
            <person name="Jouanno E."/>
            <person name="Wen M."/>
            <person name="Mejri S."/>
            <person name="Dirks R."/>
            <person name="Jansen H."/>
            <person name="Henkel C."/>
            <person name="Chen W.J."/>
            <person name="Zahm M."/>
            <person name="Cabau C."/>
            <person name="Klopp C."/>
            <person name="Thompson A.W."/>
            <person name="Robinson-Rechavi M."/>
            <person name="Braasch I."/>
            <person name="Lecointre G."/>
            <person name="Bobe J."/>
            <person name="Postlethwait J.H."/>
            <person name="Berthelot C."/>
            <person name="Roest Crollius H."/>
            <person name="Guiguen Y."/>
        </authorList>
    </citation>
    <scope>NUCLEOTIDE SEQUENCE</scope>
    <source>
        <strain evidence="8">NC1722</strain>
    </source>
</reference>
<dbReference type="PANTHER" id="PTHR31530">
    <property type="entry name" value="MAJOR INTRINSICALLY DISORDERED NOTCH2-BINDING RECEPTOR 1 MINAR1 FAMILY MEMBER"/>
    <property type="match status" value="1"/>
</dbReference>
<evidence type="ECO:0000313" key="9">
    <source>
        <dbReference type="Proteomes" id="UP001221898"/>
    </source>
</evidence>
<evidence type="ECO:0000256" key="3">
    <source>
        <dbReference type="ARBA" id="ARBA00022989"/>
    </source>
</evidence>
<dbReference type="EMBL" id="JAINUG010000143">
    <property type="protein sequence ID" value="KAJ8392732.1"/>
    <property type="molecule type" value="Genomic_DNA"/>
</dbReference>
<dbReference type="InterPro" id="IPR039706">
    <property type="entry name" value="MINAR1-like"/>
</dbReference>
<accession>A0AAD7RYJ3</accession>
<keyword evidence="4 6" id="KW-0472">Membrane</keyword>
<organism evidence="8 9">
    <name type="scientific">Aldrovandia affinis</name>
    <dbReference type="NCBI Taxonomy" id="143900"/>
    <lineage>
        <taxon>Eukaryota</taxon>
        <taxon>Metazoa</taxon>
        <taxon>Chordata</taxon>
        <taxon>Craniata</taxon>
        <taxon>Vertebrata</taxon>
        <taxon>Euteleostomi</taxon>
        <taxon>Actinopterygii</taxon>
        <taxon>Neopterygii</taxon>
        <taxon>Teleostei</taxon>
        <taxon>Notacanthiformes</taxon>
        <taxon>Halosauridae</taxon>
        <taxon>Aldrovandia</taxon>
    </lineage>
</organism>
<protein>
    <recommendedName>
        <fullName evidence="7">Major intrinsically disordered Notch2-binding receptor 1-like C-terminal domain-containing protein</fullName>
    </recommendedName>
</protein>
<dbReference type="GO" id="GO:0012505">
    <property type="term" value="C:endomembrane system"/>
    <property type="evidence" value="ECO:0007669"/>
    <property type="project" value="UniProtKB-SubCell"/>
</dbReference>
<dbReference type="Proteomes" id="UP001221898">
    <property type="component" value="Unassembled WGS sequence"/>
</dbReference>
<evidence type="ECO:0000256" key="4">
    <source>
        <dbReference type="ARBA" id="ARBA00023136"/>
    </source>
</evidence>
<evidence type="ECO:0000313" key="8">
    <source>
        <dbReference type="EMBL" id="KAJ8392732.1"/>
    </source>
</evidence>
<evidence type="ECO:0000256" key="2">
    <source>
        <dbReference type="ARBA" id="ARBA00022692"/>
    </source>
</evidence>
<name>A0AAD7RYJ3_9TELE</name>
<keyword evidence="9" id="KW-1185">Reference proteome</keyword>
<evidence type="ECO:0000256" key="1">
    <source>
        <dbReference type="ARBA" id="ARBA00006410"/>
    </source>
</evidence>
<comment type="subcellular location">
    <subcellularLocation>
        <location evidence="5">Endomembrane system</location>
        <topology evidence="5">Single-pass membrane protein</topology>
    </subcellularLocation>
</comment>
<sequence length="196" mass="22329">MDLSVLPNNNHPDKFLQLDVKALPISHGMFQVGFAAGAALSGQQQWQNQVYSQIEHSGLSDRRSPDRSPVFVDRVLEKHITPVTLKNKIKRNPLYVDVRTVADEWEKKKFTPSWTIQDFDRRSGHANLVGHKEEDPRELSFWLEELYTPGYDSLLRKTEAEEKRNKICKVATLVVLSLCALIVIITVPIVVAQNRG</sequence>
<evidence type="ECO:0000256" key="6">
    <source>
        <dbReference type="SAM" id="Phobius"/>
    </source>
</evidence>
<dbReference type="Pfam" id="PF06789">
    <property type="entry name" value="MINAR1_C"/>
    <property type="match status" value="1"/>
</dbReference>
<dbReference type="PANTHER" id="PTHR31530:SF4">
    <property type="entry name" value="MAJOR INTRINSICALLY DISORDERED NOTCH2-BINDING RECEPTOR 1-LIKE"/>
    <property type="match status" value="1"/>
</dbReference>
<dbReference type="InterPro" id="IPR009626">
    <property type="entry name" value="MINAR1-like_C"/>
</dbReference>
<evidence type="ECO:0000259" key="7">
    <source>
        <dbReference type="Pfam" id="PF06789"/>
    </source>
</evidence>
<feature type="transmembrane region" description="Helical" evidence="6">
    <location>
        <begin position="170"/>
        <end position="191"/>
    </location>
</feature>
<comment type="caution">
    <text evidence="8">The sequence shown here is derived from an EMBL/GenBank/DDBJ whole genome shotgun (WGS) entry which is preliminary data.</text>
</comment>
<proteinExistence type="inferred from homology"/>
<keyword evidence="2 6" id="KW-0812">Transmembrane</keyword>
<keyword evidence="3 6" id="KW-1133">Transmembrane helix</keyword>
<gene>
    <name evidence="8" type="ORF">AAFF_G00072160</name>
</gene>
<feature type="domain" description="Major intrinsically disordered Notch2-binding receptor 1-like C-terminal" evidence="7">
    <location>
        <begin position="45"/>
        <end position="191"/>
    </location>
</feature>
<dbReference type="AlphaFoldDB" id="A0AAD7RYJ3"/>
<comment type="similarity">
    <text evidence="1">Belongs to the MINAR family.</text>
</comment>